<name>A0AAJ6VVN3_9ACAR</name>
<keyword evidence="10" id="KW-1185">Reference proteome</keyword>
<evidence type="ECO:0000256" key="2">
    <source>
        <dbReference type="ARBA" id="ARBA00008880"/>
    </source>
</evidence>
<evidence type="ECO:0000256" key="7">
    <source>
        <dbReference type="SAM" id="MobiDB-lite"/>
    </source>
</evidence>
<feature type="signal peptide" evidence="8">
    <location>
        <begin position="1"/>
        <end position="22"/>
    </location>
</feature>
<comment type="similarity">
    <text evidence="2">Belongs to the EMC7 family.</text>
</comment>
<proteinExistence type="inferred from homology"/>
<dbReference type="InterPro" id="IPR039163">
    <property type="entry name" value="EMC7"/>
</dbReference>
<keyword evidence="3" id="KW-0812">Transmembrane</keyword>
<organism evidence="10 11">
    <name type="scientific">Galendromus occidentalis</name>
    <name type="common">western predatory mite</name>
    <dbReference type="NCBI Taxonomy" id="34638"/>
    <lineage>
        <taxon>Eukaryota</taxon>
        <taxon>Metazoa</taxon>
        <taxon>Ecdysozoa</taxon>
        <taxon>Arthropoda</taxon>
        <taxon>Chelicerata</taxon>
        <taxon>Arachnida</taxon>
        <taxon>Acari</taxon>
        <taxon>Parasitiformes</taxon>
        <taxon>Mesostigmata</taxon>
        <taxon>Gamasina</taxon>
        <taxon>Phytoseioidea</taxon>
        <taxon>Phytoseiidae</taxon>
        <taxon>Typhlodrominae</taxon>
        <taxon>Galendromus</taxon>
    </lineage>
</organism>
<evidence type="ECO:0000256" key="8">
    <source>
        <dbReference type="SAM" id="SignalP"/>
    </source>
</evidence>
<sequence length="232" mass="26114">MTRLPHSILMFGVLLAAAVTSADEGASGDAEYTIEGKLAISPHQDNFTDILEATQILVDGGQHIGFLKDDYSFEIRNVVPGSYLVQVSHPLINFEPVRVDISSKGAKRARRVNNVQPHLNNHLPYPLKIKVLGLHNYFQQRETWSATDFIFHPMVWTMGLPVLLIMVLPKMMSAEDMAQTQREVQQMQNAARMPAVPELSEMMTSFLGQRPPQRGGASNTNNRNRNERIRHD</sequence>
<evidence type="ECO:0000256" key="1">
    <source>
        <dbReference type="ARBA" id="ARBA00004167"/>
    </source>
</evidence>
<keyword evidence="4 8" id="KW-0732">Signal</keyword>
<comment type="subcellular location">
    <subcellularLocation>
        <location evidence="1">Membrane</location>
        <topology evidence="1">Single-pass membrane protein</topology>
    </subcellularLocation>
</comment>
<evidence type="ECO:0000256" key="6">
    <source>
        <dbReference type="ARBA" id="ARBA00023136"/>
    </source>
</evidence>
<evidence type="ECO:0000313" key="10">
    <source>
        <dbReference type="Proteomes" id="UP000694867"/>
    </source>
</evidence>
<dbReference type="PANTHER" id="PTHR13605:SF4">
    <property type="entry name" value="ER MEMBRANE PROTEIN COMPLEX SUBUNIT 7"/>
    <property type="match status" value="1"/>
</dbReference>
<feature type="domain" description="ER membrane protein complex subunit 7 beta-sandwich" evidence="9">
    <location>
        <begin position="51"/>
        <end position="155"/>
    </location>
</feature>
<gene>
    <name evidence="11" type="primary">LOC100905264</name>
</gene>
<feature type="region of interest" description="Disordered" evidence="7">
    <location>
        <begin position="207"/>
        <end position="232"/>
    </location>
</feature>
<keyword evidence="6" id="KW-0472">Membrane</keyword>
<reference evidence="11" key="1">
    <citation type="submission" date="2025-08" db="UniProtKB">
        <authorList>
            <consortium name="RefSeq"/>
        </authorList>
    </citation>
    <scope>IDENTIFICATION</scope>
</reference>
<accession>A0AAJ6VVN3</accession>
<dbReference type="GeneID" id="100905264"/>
<dbReference type="Pfam" id="PF09430">
    <property type="entry name" value="EMC7_beta-sandw"/>
    <property type="match status" value="1"/>
</dbReference>
<keyword evidence="5" id="KW-1133">Transmembrane helix</keyword>
<protein>
    <submittedName>
        <fullName evidence="11">ER membrane protein complex subunit 7</fullName>
    </submittedName>
</protein>
<evidence type="ECO:0000256" key="3">
    <source>
        <dbReference type="ARBA" id="ARBA00022692"/>
    </source>
</evidence>
<evidence type="ECO:0000256" key="5">
    <source>
        <dbReference type="ARBA" id="ARBA00022989"/>
    </source>
</evidence>
<evidence type="ECO:0000259" key="9">
    <source>
        <dbReference type="Pfam" id="PF09430"/>
    </source>
</evidence>
<dbReference type="RefSeq" id="XP_003738696.1">
    <property type="nucleotide sequence ID" value="XM_003738648.2"/>
</dbReference>
<dbReference type="PANTHER" id="PTHR13605">
    <property type="entry name" value="ER MEMBRANE PROTEIN COMPLEX SUBUNIT 7"/>
    <property type="match status" value="1"/>
</dbReference>
<dbReference type="AlphaFoldDB" id="A0AAJ6VVN3"/>
<dbReference type="CTD" id="56851"/>
<feature type="chain" id="PRO_5042584456" evidence="8">
    <location>
        <begin position="23"/>
        <end position="232"/>
    </location>
</feature>
<evidence type="ECO:0000313" key="11">
    <source>
        <dbReference type="RefSeq" id="XP_003738696.1"/>
    </source>
</evidence>
<dbReference type="KEGG" id="goe:100905264"/>
<dbReference type="GO" id="GO:0072546">
    <property type="term" value="C:EMC complex"/>
    <property type="evidence" value="ECO:0007669"/>
    <property type="project" value="TreeGrafter"/>
</dbReference>
<dbReference type="Proteomes" id="UP000694867">
    <property type="component" value="Unplaced"/>
</dbReference>
<evidence type="ECO:0000256" key="4">
    <source>
        <dbReference type="ARBA" id="ARBA00022729"/>
    </source>
</evidence>
<dbReference type="InterPro" id="IPR019008">
    <property type="entry name" value="Beta_sandwich_EMC7"/>
</dbReference>